<dbReference type="InterPro" id="IPR011032">
    <property type="entry name" value="GroES-like_sf"/>
</dbReference>
<dbReference type="Pfam" id="PF08240">
    <property type="entry name" value="ADH_N"/>
    <property type="match status" value="1"/>
</dbReference>
<dbReference type="Pfam" id="PF00107">
    <property type="entry name" value="ADH_zinc_N"/>
    <property type="match status" value="1"/>
</dbReference>
<dbReference type="OrthoDB" id="203908at2759"/>
<protein>
    <submittedName>
        <fullName evidence="4">Quinone oxidoreductase</fullName>
    </submittedName>
</protein>
<organism evidence="4 5">
    <name type="scientific">Ascobolus immersus RN42</name>
    <dbReference type="NCBI Taxonomy" id="1160509"/>
    <lineage>
        <taxon>Eukaryota</taxon>
        <taxon>Fungi</taxon>
        <taxon>Dikarya</taxon>
        <taxon>Ascomycota</taxon>
        <taxon>Pezizomycotina</taxon>
        <taxon>Pezizomycetes</taxon>
        <taxon>Pezizales</taxon>
        <taxon>Ascobolaceae</taxon>
        <taxon>Ascobolus</taxon>
    </lineage>
</organism>
<keyword evidence="5" id="KW-1185">Reference proteome</keyword>
<name>A0A3N4HVF9_ASCIM</name>
<dbReference type="InterPro" id="IPR013149">
    <property type="entry name" value="ADH-like_C"/>
</dbReference>
<dbReference type="GO" id="GO:0016651">
    <property type="term" value="F:oxidoreductase activity, acting on NAD(P)H"/>
    <property type="evidence" value="ECO:0007669"/>
    <property type="project" value="TreeGrafter"/>
</dbReference>
<dbReference type="InterPro" id="IPR013154">
    <property type="entry name" value="ADH-like_N"/>
</dbReference>
<feature type="domain" description="Enoyl reductase (ER)" evidence="3">
    <location>
        <begin position="16"/>
        <end position="344"/>
    </location>
</feature>
<sequence>MTIPNTMRAVDQTQPGGPETLTINHSYPVGDVPADLLLCRVHAFALNRADCMQRAGNYPAPPGASRVLGLEFSGTVVKPAGTFKEGDEVFGLTNGGSYAEYVKVSPKTVIPKPKNLSWEEAAGLPEVWFTALQALYLVGQFEKEKDEGGKRDKVLFHSGASAVGIAATQLVKDAGGQIWTTVGSDEKVNFSTGTLGADGAINYKKNPNWEEIIEKETNGQGADVIIDPIVGGKYFQKDLAAVSRDGTIVLLGFLGGPSTDGPVDLKTALIKRVRIEGTALRSRTLDYQKRLRDLFVEKVLPHLDSEKAAAGKFKIFIDKVFDWNQIVDAHKHLEANNTMGKVVCVIDQ</sequence>
<accession>A0A3N4HVF9</accession>
<dbReference type="AlphaFoldDB" id="A0A3N4HVF9"/>
<proteinExistence type="predicted"/>
<dbReference type="SUPFAM" id="SSF50129">
    <property type="entry name" value="GroES-like"/>
    <property type="match status" value="1"/>
</dbReference>
<dbReference type="Gene3D" id="3.90.180.10">
    <property type="entry name" value="Medium-chain alcohol dehydrogenases, catalytic domain"/>
    <property type="match status" value="1"/>
</dbReference>
<dbReference type="SUPFAM" id="SSF51735">
    <property type="entry name" value="NAD(P)-binding Rossmann-fold domains"/>
    <property type="match status" value="1"/>
</dbReference>
<evidence type="ECO:0000259" key="3">
    <source>
        <dbReference type="SMART" id="SM00829"/>
    </source>
</evidence>
<dbReference type="Proteomes" id="UP000275078">
    <property type="component" value="Unassembled WGS sequence"/>
</dbReference>
<keyword evidence="2" id="KW-0560">Oxidoreductase</keyword>
<keyword evidence="1" id="KW-0521">NADP</keyword>
<dbReference type="EMBL" id="ML119720">
    <property type="protein sequence ID" value="RPA77832.1"/>
    <property type="molecule type" value="Genomic_DNA"/>
</dbReference>
<evidence type="ECO:0000256" key="1">
    <source>
        <dbReference type="ARBA" id="ARBA00022857"/>
    </source>
</evidence>
<dbReference type="NCBIfam" id="TIGR02824">
    <property type="entry name" value="quinone_pig3"/>
    <property type="match status" value="1"/>
</dbReference>
<reference evidence="4 5" key="1">
    <citation type="journal article" date="2018" name="Nat. Ecol. Evol.">
        <title>Pezizomycetes genomes reveal the molecular basis of ectomycorrhizal truffle lifestyle.</title>
        <authorList>
            <person name="Murat C."/>
            <person name="Payen T."/>
            <person name="Noel B."/>
            <person name="Kuo A."/>
            <person name="Morin E."/>
            <person name="Chen J."/>
            <person name="Kohler A."/>
            <person name="Krizsan K."/>
            <person name="Balestrini R."/>
            <person name="Da Silva C."/>
            <person name="Montanini B."/>
            <person name="Hainaut M."/>
            <person name="Levati E."/>
            <person name="Barry K.W."/>
            <person name="Belfiori B."/>
            <person name="Cichocki N."/>
            <person name="Clum A."/>
            <person name="Dockter R.B."/>
            <person name="Fauchery L."/>
            <person name="Guy J."/>
            <person name="Iotti M."/>
            <person name="Le Tacon F."/>
            <person name="Lindquist E.A."/>
            <person name="Lipzen A."/>
            <person name="Malagnac F."/>
            <person name="Mello A."/>
            <person name="Molinier V."/>
            <person name="Miyauchi S."/>
            <person name="Poulain J."/>
            <person name="Riccioni C."/>
            <person name="Rubini A."/>
            <person name="Sitrit Y."/>
            <person name="Splivallo R."/>
            <person name="Traeger S."/>
            <person name="Wang M."/>
            <person name="Zifcakova L."/>
            <person name="Wipf D."/>
            <person name="Zambonelli A."/>
            <person name="Paolocci F."/>
            <person name="Nowrousian M."/>
            <person name="Ottonello S."/>
            <person name="Baldrian P."/>
            <person name="Spatafora J.W."/>
            <person name="Henrissat B."/>
            <person name="Nagy L.G."/>
            <person name="Aury J.M."/>
            <person name="Wincker P."/>
            <person name="Grigoriev I.V."/>
            <person name="Bonfante P."/>
            <person name="Martin F.M."/>
        </authorList>
    </citation>
    <scope>NUCLEOTIDE SEQUENCE [LARGE SCALE GENOMIC DNA]</scope>
    <source>
        <strain evidence="4 5">RN42</strain>
    </source>
</reference>
<dbReference type="InterPro" id="IPR036291">
    <property type="entry name" value="NAD(P)-bd_dom_sf"/>
</dbReference>
<gene>
    <name evidence="4" type="ORF">BJ508DRAFT_416867</name>
</gene>
<dbReference type="PANTHER" id="PTHR48106:SF18">
    <property type="entry name" value="QUINONE OXIDOREDUCTASE PIG3"/>
    <property type="match status" value="1"/>
</dbReference>
<dbReference type="SMART" id="SM00829">
    <property type="entry name" value="PKS_ER"/>
    <property type="match status" value="1"/>
</dbReference>
<evidence type="ECO:0000256" key="2">
    <source>
        <dbReference type="ARBA" id="ARBA00023002"/>
    </source>
</evidence>
<dbReference type="CDD" id="cd05276">
    <property type="entry name" value="p53_inducible_oxidoreductase"/>
    <property type="match status" value="1"/>
</dbReference>
<dbReference type="Gene3D" id="3.40.50.720">
    <property type="entry name" value="NAD(P)-binding Rossmann-like Domain"/>
    <property type="match status" value="1"/>
</dbReference>
<dbReference type="InterPro" id="IPR020843">
    <property type="entry name" value="ER"/>
</dbReference>
<dbReference type="InterPro" id="IPR014189">
    <property type="entry name" value="Quinone_OxRdtase_PIG3"/>
</dbReference>
<dbReference type="PANTHER" id="PTHR48106">
    <property type="entry name" value="QUINONE OXIDOREDUCTASE PIG3-RELATED"/>
    <property type="match status" value="1"/>
</dbReference>
<dbReference type="STRING" id="1160509.A0A3N4HVF9"/>
<dbReference type="GO" id="GO:0070402">
    <property type="term" value="F:NADPH binding"/>
    <property type="evidence" value="ECO:0007669"/>
    <property type="project" value="TreeGrafter"/>
</dbReference>
<evidence type="ECO:0000313" key="5">
    <source>
        <dbReference type="Proteomes" id="UP000275078"/>
    </source>
</evidence>
<evidence type="ECO:0000313" key="4">
    <source>
        <dbReference type="EMBL" id="RPA77832.1"/>
    </source>
</evidence>